<reference evidence="1 2" key="1">
    <citation type="submission" date="2016-11" db="EMBL/GenBank/DDBJ databases">
        <authorList>
            <person name="Jaros S."/>
            <person name="Januszkiewicz K."/>
            <person name="Wedrychowicz H."/>
        </authorList>
    </citation>
    <scope>NUCLEOTIDE SEQUENCE [LARGE SCALE GENOMIC DNA]</scope>
    <source>
        <strain evidence="1 2">DSM 21074</strain>
    </source>
</reference>
<dbReference type="EMBL" id="FQYN01000001">
    <property type="protein sequence ID" value="SHI34299.1"/>
    <property type="molecule type" value="Genomic_DNA"/>
</dbReference>
<organism evidence="1 2">
    <name type="scientific">Hymenobacter daecheongensis DSM 21074</name>
    <dbReference type="NCBI Taxonomy" id="1121955"/>
    <lineage>
        <taxon>Bacteria</taxon>
        <taxon>Pseudomonadati</taxon>
        <taxon>Bacteroidota</taxon>
        <taxon>Cytophagia</taxon>
        <taxon>Cytophagales</taxon>
        <taxon>Hymenobacteraceae</taxon>
        <taxon>Hymenobacter</taxon>
    </lineage>
</organism>
<accession>A0A1M6ACZ6</accession>
<dbReference type="OrthoDB" id="879261at2"/>
<sequence>MIITDFDCLRIQYSAELSLIRYQWQKAGSLTGFRAALNHVLALVQQHQVQYCLLDLHDLPDIGIEEQVWLGTQWLPRIVRHQARQVALVVPVSRQYNQMVVESLLKLGRAFIRFEVQYFSDPLAALDWLTCSEEEMTRLQLEWQAAGGI</sequence>
<evidence type="ECO:0008006" key="3">
    <source>
        <dbReference type="Google" id="ProtNLM"/>
    </source>
</evidence>
<proteinExistence type="predicted"/>
<dbReference type="Proteomes" id="UP000184418">
    <property type="component" value="Unassembled WGS sequence"/>
</dbReference>
<dbReference type="AlphaFoldDB" id="A0A1M6ACZ6"/>
<dbReference type="STRING" id="1121955.SAMN02745146_0593"/>
<keyword evidence="2" id="KW-1185">Reference proteome</keyword>
<evidence type="ECO:0000313" key="1">
    <source>
        <dbReference type="EMBL" id="SHI34299.1"/>
    </source>
</evidence>
<protein>
    <recommendedName>
        <fullName evidence="3">SpoIIAA-like</fullName>
    </recommendedName>
</protein>
<evidence type="ECO:0000313" key="2">
    <source>
        <dbReference type="Proteomes" id="UP000184418"/>
    </source>
</evidence>
<dbReference type="RefSeq" id="WP_073105090.1">
    <property type="nucleotide sequence ID" value="NZ_FQYN01000001.1"/>
</dbReference>
<name>A0A1M6ACZ6_9BACT</name>
<gene>
    <name evidence="1" type="ORF">SAMN02745146_0593</name>
</gene>